<proteinExistence type="predicted"/>
<sequence>MPMLIFESLSEYTMSTWKSHIAENDDATNAHFEHRIVELEALVAPLDKIASDLPATAERDDPFPTIMNDSFLERSRGHRRIVMQIEVLVAELHEFIQGGRVDYLDELECYRQIYMLLASKSLIGFEL</sequence>
<evidence type="ECO:0000313" key="2">
    <source>
        <dbReference type="Proteomes" id="UP000664132"/>
    </source>
</evidence>
<dbReference type="AlphaFoldDB" id="A0A8H7TFB0"/>
<keyword evidence="2" id="KW-1185">Reference proteome</keyword>
<name>A0A8H7TFB0_9HELO</name>
<evidence type="ECO:0000313" key="1">
    <source>
        <dbReference type="EMBL" id="KAG4418597.1"/>
    </source>
</evidence>
<protein>
    <submittedName>
        <fullName evidence="1">Uncharacterized protein</fullName>
    </submittedName>
</protein>
<dbReference type="Proteomes" id="UP000664132">
    <property type="component" value="Unassembled WGS sequence"/>
</dbReference>
<dbReference type="EMBL" id="JAFJYH010000125">
    <property type="protein sequence ID" value="KAG4418597.1"/>
    <property type="molecule type" value="Genomic_DNA"/>
</dbReference>
<gene>
    <name evidence="1" type="ORF">IFR04_008308</name>
</gene>
<comment type="caution">
    <text evidence="1">The sequence shown here is derived from an EMBL/GenBank/DDBJ whole genome shotgun (WGS) entry which is preliminary data.</text>
</comment>
<reference evidence="1" key="1">
    <citation type="submission" date="2021-02" db="EMBL/GenBank/DDBJ databases">
        <title>Genome sequence Cadophora malorum strain M34.</title>
        <authorList>
            <person name="Stefanovic E."/>
            <person name="Vu D."/>
            <person name="Scully C."/>
            <person name="Dijksterhuis J."/>
            <person name="Roader J."/>
            <person name="Houbraken J."/>
        </authorList>
    </citation>
    <scope>NUCLEOTIDE SEQUENCE</scope>
    <source>
        <strain evidence="1">M34</strain>
    </source>
</reference>
<organism evidence="1 2">
    <name type="scientific">Cadophora malorum</name>
    <dbReference type="NCBI Taxonomy" id="108018"/>
    <lineage>
        <taxon>Eukaryota</taxon>
        <taxon>Fungi</taxon>
        <taxon>Dikarya</taxon>
        <taxon>Ascomycota</taxon>
        <taxon>Pezizomycotina</taxon>
        <taxon>Leotiomycetes</taxon>
        <taxon>Helotiales</taxon>
        <taxon>Ploettnerulaceae</taxon>
        <taxon>Cadophora</taxon>
    </lineage>
</organism>
<accession>A0A8H7TFB0</accession>